<organism evidence="2">
    <name type="scientific">Solanum lycopersicum</name>
    <name type="common">Tomato</name>
    <name type="synonym">Lycopersicon esculentum</name>
    <dbReference type="NCBI Taxonomy" id="4081"/>
    <lineage>
        <taxon>Eukaryota</taxon>
        <taxon>Viridiplantae</taxon>
        <taxon>Streptophyta</taxon>
        <taxon>Embryophyta</taxon>
        <taxon>Tracheophyta</taxon>
        <taxon>Spermatophyta</taxon>
        <taxon>Magnoliopsida</taxon>
        <taxon>eudicotyledons</taxon>
        <taxon>Gunneridae</taxon>
        <taxon>Pentapetalae</taxon>
        <taxon>asterids</taxon>
        <taxon>lamiids</taxon>
        <taxon>Solanales</taxon>
        <taxon>Solanaceae</taxon>
        <taxon>Solanoideae</taxon>
        <taxon>Solaneae</taxon>
        <taxon>Solanum</taxon>
        <taxon>Solanum subgen. Lycopersicon</taxon>
    </lineage>
</organism>
<sequence length="90" mass="9800">MAIITSKCKSFMLLLLLCISVNILASEARPLDILKVQGSDRAFDWLNMAAIKNGLNLESSHMFNSQIYLGIKNSGPSPGEGHKVTTGNHQ</sequence>
<evidence type="ECO:0000313" key="2">
    <source>
        <dbReference type="EnsemblPlants" id="Solyc02g092890.1.1.1"/>
    </source>
</evidence>
<dbReference type="OMA" id="VTTGNHQ"/>
<dbReference type="PANTHER" id="PTHR34663:SF16">
    <property type="match status" value="1"/>
</dbReference>
<dbReference type="GO" id="GO:0045087">
    <property type="term" value="P:innate immune response"/>
    <property type="evidence" value="ECO:0007669"/>
    <property type="project" value="InterPro"/>
</dbReference>
<dbReference type="InterPro" id="IPR044700">
    <property type="entry name" value="PIP2/PIPL1"/>
</dbReference>
<dbReference type="SMR" id="A0A3Q7FDD4"/>
<keyword evidence="1" id="KW-0732">Signal</keyword>
<evidence type="ECO:0000256" key="1">
    <source>
        <dbReference type="SAM" id="SignalP"/>
    </source>
</evidence>
<name>A0A3Q7FDD4_SOLLC</name>
<reference evidence="2" key="2">
    <citation type="submission" date="2019-01" db="UniProtKB">
        <authorList>
            <consortium name="EnsemblPlants"/>
        </authorList>
    </citation>
    <scope>IDENTIFICATION</scope>
    <source>
        <strain evidence="2">cv. Heinz 1706</strain>
    </source>
</reference>
<protein>
    <submittedName>
        <fullName evidence="2">Uncharacterized protein</fullName>
    </submittedName>
</protein>
<keyword evidence="3" id="KW-1185">Reference proteome</keyword>
<evidence type="ECO:0000313" key="3">
    <source>
        <dbReference type="Proteomes" id="UP000004994"/>
    </source>
</evidence>
<dbReference type="PANTHER" id="PTHR34663">
    <property type="entry name" value="OS06G0637400 PROTEIN"/>
    <property type="match status" value="1"/>
</dbReference>
<dbReference type="EnsemblPlants" id="Solyc02g092890.1.1">
    <property type="protein sequence ID" value="Solyc02g092890.1.1.1"/>
    <property type="gene ID" value="Solyc02g092890.1"/>
</dbReference>
<dbReference type="Gramene" id="Solyc02g092890.1.1">
    <property type="protein sequence ID" value="Solyc02g092890.1.1.1"/>
    <property type="gene ID" value="Solyc02g092890.1"/>
</dbReference>
<dbReference type="AlphaFoldDB" id="A0A3Q7FDD4"/>
<dbReference type="GO" id="GO:0050793">
    <property type="term" value="P:regulation of developmental process"/>
    <property type="evidence" value="ECO:0007669"/>
    <property type="project" value="InterPro"/>
</dbReference>
<feature type="chain" id="PRO_5018670700" evidence="1">
    <location>
        <begin position="29"/>
        <end position="90"/>
    </location>
</feature>
<proteinExistence type="predicted"/>
<dbReference type="PaxDb" id="4081-Solyc02g092890.1.1"/>
<accession>A0A3Q7FDD4</accession>
<feature type="signal peptide" evidence="1">
    <location>
        <begin position="1"/>
        <end position="28"/>
    </location>
</feature>
<dbReference type="Proteomes" id="UP000004994">
    <property type="component" value="Chromosome 2"/>
</dbReference>
<reference evidence="2" key="1">
    <citation type="journal article" date="2012" name="Nature">
        <title>The tomato genome sequence provides insights into fleshy fruit evolution.</title>
        <authorList>
            <consortium name="Tomato Genome Consortium"/>
        </authorList>
    </citation>
    <scope>NUCLEOTIDE SEQUENCE [LARGE SCALE GENOMIC DNA]</scope>
    <source>
        <strain evidence="2">cv. Heinz 1706</strain>
    </source>
</reference>
<dbReference type="InParanoid" id="A0A3Q7FDD4"/>